<dbReference type="Pfam" id="PF20530">
    <property type="entry name" value="DUF6745"/>
    <property type="match status" value="1"/>
</dbReference>
<dbReference type="AlphaFoldDB" id="A0A9X3D1F4"/>
<keyword evidence="3" id="KW-1185">Reference proteome</keyword>
<comment type="caution">
    <text evidence="2">The sequence shown here is derived from an EMBL/GenBank/DDBJ whole genome shotgun (WGS) entry which is preliminary data.</text>
</comment>
<evidence type="ECO:0000313" key="2">
    <source>
        <dbReference type="EMBL" id="MCX2963081.1"/>
    </source>
</evidence>
<feature type="domain" description="DUF6745" evidence="1">
    <location>
        <begin position="134"/>
        <end position="329"/>
    </location>
</feature>
<reference evidence="2" key="1">
    <citation type="submission" date="2022-10" db="EMBL/GenBank/DDBJ databases">
        <title>WGS of marine actinomycetes from Thailand.</title>
        <authorList>
            <person name="Thawai C."/>
        </authorList>
    </citation>
    <scope>NUCLEOTIDE SEQUENCE</scope>
    <source>
        <strain evidence="2">SW21</strain>
    </source>
</reference>
<protein>
    <recommendedName>
        <fullName evidence="1">DUF6745 domain-containing protein</fullName>
    </recommendedName>
</protein>
<dbReference type="RefSeq" id="WP_266060126.1">
    <property type="nucleotide sequence ID" value="NZ_JAPKFM010000002.1"/>
</dbReference>
<organism evidence="2 3">
    <name type="scientific">Gordonia aquimaris</name>
    <dbReference type="NCBI Taxonomy" id="2984863"/>
    <lineage>
        <taxon>Bacteria</taxon>
        <taxon>Bacillati</taxon>
        <taxon>Actinomycetota</taxon>
        <taxon>Actinomycetes</taxon>
        <taxon>Mycobacteriales</taxon>
        <taxon>Gordoniaceae</taxon>
        <taxon>Gordonia</taxon>
    </lineage>
</organism>
<dbReference type="Proteomes" id="UP001143347">
    <property type="component" value="Unassembled WGS sequence"/>
</dbReference>
<evidence type="ECO:0000259" key="1">
    <source>
        <dbReference type="Pfam" id="PF20530"/>
    </source>
</evidence>
<proteinExistence type="predicted"/>
<sequence length="334" mass="36891">MKLITAEGLTASVSLSRDSASRRIADRISRARERVTGERPGQRVPVLDLRAARELRVAPYAAAEMTIQESLDIGIDPRAIIHTAVQNSLRTSLFAGIAATIRTKMRPLHGVVAWYGQHEAHRVAICDALWRCGVARASASDHATVDIQAALATSTGWWWPFDDVCVLAERPIAIHTEPTPAGLHGERRLHHPDRRAVEFVDGTGVHVVHGTVVPDWVIDDPSPEKIARERNVEVRRTAIERIGWDNYIDAAGLRLVDQSPDPGNPGGALQLYSTPPEWRTNEKILLAVNGSRERDGHRRRYGLQIPGWISSAVDAAGWTYGLRGAHYASLLRRT</sequence>
<dbReference type="InterPro" id="IPR046633">
    <property type="entry name" value="DUF6745"/>
</dbReference>
<name>A0A9X3D1F4_9ACTN</name>
<accession>A0A9X3D1F4</accession>
<evidence type="ECO:0000313" key="3">
    <source>
        <dbReference type="Proteomes" id="UP001143347"/>
    </source>
</evidence>
<gene>
    <name evidence="2" type="ORF">OSB52_03120</name>
</gene>
<dbReference type="EMBL" id="JAPKFM010000002">
    <property type="protein sequence ID" value="MCX2963081.1"/>
    <property type="molecule type" value="Genomic_DNA"/>
</dbReference>